<dbReference type="InterPro" id="IPR036465">
    <property type="entry name" value="vWFA_dom_sf"/>
</dbReference>
<dbReference type="PROSITE" id="PS50234">
    <property type="entry name" value="VWFA"/>
    <property type="match status" value="1"/>
</dbReference>
<feature type="domain" description="VWFA" evidence="1">
    <location>
        <begin position="37"/>
        <end position="185"/>
    </location>
</feature>
<dbReference type="Pfam" id="PF00092">
    <property type="entry name" value="VWA"/>
    <property type="match status" value="1"/>
</dbReference>
<dbReference type="AlphaFoldDB" id="A0AAU9JW32"/>
<dbReference type="EMBL" id="CAJZBQ010000047">
    <property type="protein sequence ID" value="CAG9329104.1"/>
    <property type="molecule type" value="Genomic_DNA"/>
</dbReference>
<protein>
    <recommendedName>
        <fullName evidence="1">VWFA domain-containing protein</fullName>
    </recommendedName>
</protein>
<evidence type="ECO:0000313" key="3">
    <source>
        <dbReference type="Proteomes" id="UP001162131"/>
    </source>
</evidence>
<evidence type="ECO:0000313" key="2">
    <source>
        <dbReference type="EMBL" id="CAG9329104.1"/>
    </source>
</evidence>
<sequence>MANIVQGELIHLVGEYMAIKLFIPDFQAGGAEIDNLNVIIAIDRSGSMAGPPIQDAKGATLSLIQKFKKARIPVTLYLFNNRLVEVSSSDNGFDAVINTAENLSALGGTLFAPVIGAIDKQIKEKGMKSVFCIWLSDGQDNDGLAQLIPIMENFQKDMENLGTSIAVHSIGFSENHDATLLTALSQSGTKPGSFQYVPPGGRIPVAVNNIYELAFEVAIWARFISTENNASYKISIERSHQEDMYEGLIYISENDLEDCKIEVHKGSSVKVYELEYTRGDTDDFRKLVHLVTNFVSAKIIQILEMKTENQRKNLEEICPLIEEMNRRIDNLEGESRRLRIFQRKQCTIYFNAAKELFNCYYEIMRETSIGDLTNLQLAKLNNYAHKLVLIRNLEKKLAKESRAAHEMLNQTESNINEAVMKFNIPEIQQKYANHITEYGNCIISGKSWIDAIPDGDCFCMTLEIERPRDLLGLAYEIKIKKILVYSITADSFIDSALFETKAGQIIQGSRSYQNGVKPLPANEIIKGLPNEIINGIFPVYINEDHWQIAKEKIKPLIGWNVTVNVLGYEDQQLDEFPYMLYAKAIEDAQTDFQYFQLNLIRETCLALYRDNKDLFLGRLKYQFDEYLTNVSSRLPSTIHNNSAFLAKLLCVHQTGDFQKSEILFPYIFEEEFRRRIIFPAKITFFDFVIKMLDIDASKYIEKVESQGFSISYYAQKFLTELERVDRDYQYHAHKKFNFTFTGKIDELSPRAESFIDKIPAQMKPGGMLYKILHMMGQFGFPIHSSLESLGIVTNEQKLALVFQSIRDKREIDRKNSIARGEFVNIFDPDASLKFIQNLYTQAVRKEATAHKKVAHNIETDSNNTYLKAEWFARTLNLNEAAGLLLGTLSGGNDFPIYFKALMEPYTELPAQKAAMLTSGQYKTVKLIVTTDEKNKGFITWNPSNANLHKIWYINRNKSTKEEWFEAFPERAEHLEHKYLRLEGVFVPYSNPRKNVRDRRHWNKDNNDVVKNQRLRTKYVGVK</sequence>
<dbReference type="SMART" id="SM00327">
    <property type="entry name" value="VWA"/>
    <property type="match status" value="1"/>
</dbReference>
<dbReference type="SUPFAM" id="SSF53300">
    <property type="entry name" value="vWA-like"/>
    <property type="match status" value="1"/>
</dbReference>
<gene>
    <name evidence="2" type="ORF">BSTOLATCC_MIC47935</name>
</gene>
<dbReference type="CDD" id="cd00198">
    <property type="entry name" value="vWFA"/>
    <property type="match status" value="1"/>
</dbReference>
<dbReference type="InterPro" id="IPR002035">
    <property type="entry name" value="VWF_A"/>
</dbReference>
<reference evidence="2" key="1">
    <citation type="submission" date="2021-09" db="EMBL/GenBank/DDBJ databases">
        <authorList>
            <consortium name="AG Swart"/>
            <person name="Singh M."/>
            <person name="Singh A."/>
            <person name="Seah K."/>
            <person name="Emmerich C."/>
        </authorList>
    </citation>
    <scope>NUCLEOTIDE SEQUENCE</scope>
    <source>
        <strain evidence="2">ATCC30299</strain>
    </source>
</reference>
<keyword evidence="3" id="KW-1185">Reference proteome</keyword>
<comment type="caution">
    <text evidence="2">The sequence shown here is derived from an EMBL/GenBank/DDBJ whole genome shotgun (WGS) entry which is preliminary data.</text>
</comment>
<evidence type="ECO:0000259" key="1">
    <source>
        <dbReference type="PROSITE" id="PS50234"/>
    </source>
</evidence>
<dbReference type="Proteomes" id="UP001162131">
    <property type="component" value="Unassembled WGS sequence"/>
</dbReference>
<dbReference type="Gene3D" id="3.40.50.410">
    <property type="entry name" value="von Willebrand factor, type A domain"/>
    <property type="match status" value="1"/>
</dbReference>
<accession>A0AAU9JW32</accession>
<name>A0AAU9JW32_9CILI</name>
<proteinExistence type="predicted"/>
<organism evidence="2 3">
    <name type="scientific">Blepharisma stoltei</name>
    <dbReference type="NCBI Taxonomy" id="1481888"/>
    <lineage>
        <taxon>Eukaryota</taxon>
        <taxon>Sar</taxon>
        <taxon>Alveolata</taxon>
        <taxon>Ciliophora</taxon>
        <taxon>Postciliodesmatophora</taxon>
        <taxon>Heterotrichea</taxon>
        <taxon>Heterotrichida</taxon>
        <taxon>Blepharismidae</taxon>
        <taxon>Blepharisma</taxon>
    </lineage>
</organism>